<name>A0A7J7HFY3_CAMSI</name>
<reference evidence="2" key="1">
    <citation type="journal article" date="2020" name="Nat. Commun.">
        <title>Genome assembly of wild tea tree DASZ reveals pedigree and selection history of tea varieties.</title>
        <authorList>
            <person name="Zhang W."/>
            <person name="Zhang Y."/>
            <person name="Qiu H."/>
            <person name="Guo Y."/>
            <person name="Wan H."/>
            <person name="Zhang X."/>
            <person name="Scossa F."/>
            <person name="Alseekh S."/>
            <person name="Zhang Q."/>
            <person name="Wang P."/>
            <person name="Xu L."/>
            <person name="Schmidt M.H."/>
            <person name="Jia X."/>
            <person name="Li D."/>
            <person name="Zhu A."/>
            <person name="Guo F."/>
            <person name="Chen W."/>
            <person name="Ni D."/>
            <person name="Usadel B."/>
            <person name="Fernie A.R."/>
            <person name="Wen W."/>
        </authorList>
    </citation>
    <scope>NUCLEOTIDE SEQUENCE [LARGE SCALE GENOMIC DNA]</scope>
    <source>
        <strain evidence="2">cv. G240</strain>
    </source>
</reference>
<organism evidence="1 2">
    <name type="scientific">Camellia sinensis</name>
    <name type="common">Tea plant</name>
    <name type="synonym">Thea sinensis</name>
    <dbReference type="NCBI Taxonomy" id="4442"/>
    <lineage>
        <taxon>Eukaryota</taxon>
        <taxon>Viridiplantae</taxon>
        <taxon>Streptophyta</taxon>
        <taxon>Embryophyta</taxon>
        <taxon>Tracheophyta</taxon>
        <taxon>Spermatophyta</taxon>
        <taxon>Magnoliopsida</taxon>
        <taxon>eudicotyledons</taxon>
        <taxon>Gunneridae</taxon>
        <taxon>Pentapetalae</taxon>
        <taxon>asterids</taxon>
        <taxon>Ericales</taxon>
        <taxon>Theaceae</taxon>
        <taxon>Camellia</taxon>
    </lineage>
</organism>
<dbReference type="EMBL" id="JACBKZ010000005">
    <property type="protein sequence ID" value="KAF5950746.1"/>
    <property type="molecule type" value="Genomic_DNA"/>
</dbReference>
<protein>
    <submittedName>
        <fullName evidence="1">Uncharacterized protein</fullName>
    </submittedName>
</protein>
<accession>A0A7J7HFY3</accession>
<dbReference type="Proteomes" id="UP000593564">
    <property type="component" value="Unassembled WGS sequence"/>
</dbReference>
<keyword evidence="2" id="KW-1185">Reference proteome</keyword>
<gene>
    <name evidence="1" type="ORF">HYC85_012739</name>
</gene>
<reference evidence="1 2" key="2">
    <citation type="submission" date="2020-07" db="EMBL/GenBank/DDBJ databases">
        <title>Genome assembly of wild tea tree DASZ reveals pedigree and selection history of tea varieties.</title>
        <authorList>
            <person name="Zhang W."/>
        </authorList>
    </citation>
    <scope>NUCLEOTIDE SEQUENCE [LARGE SCALE GENOMIC DNA]</scope>
    <source>
        <strain evidence="2">cv. G240</strain>
        <tissue evidence="1">Leaf</tissue>
    </source>
</reference>
<dbReference type="AlphaFoldDB" id="A0A7J7HFY3"/>
<evidence type="ECO:0000313" key="2">
    <source>
        <dbReference type="Proteomes" id="UP000593564"/>
    </source>
</evidence>
<comment type="caution">
    <text evidence="1">The sequence shown here is derived from an EMBL/GenBank/DDBJ whole genome shotgun (WGS) entry which is preliminary data.</text>
</comment>
<evidence type="ECO:0000313" key="1">
    <source>
        <dbReference type="EMBL" id="KAF5950746.1"/>
    </source>
</evidence>
<sequence>MFEGKIVEAATYNQLLACSQQFQNLVNAHKDTVGSEKHIKYGSPKSKALTEEIQEGINTEEQLREPLGDQLITKEEREIGDTGLKPYIQYLNQSKGFLYLSLVVILHIIFTIG</sequence>
<proteinExistence type="predicted"/>